<proteinExistence type="predicted"/>
<protein>
    <recommendedName>
        <fullName evidence="4">Secreted protein</fullName>
    </recommendedName>
</protein>
<comment type="caution">
    <text evidence="2">The sequence shown here is derived from an EMBL/GenBank/DDBJ whole genome shotgun (WGS) entry which is preliminary data.</text>
</comment>
<dbReference type="EMBL" id="JACHXE010000003">
    <property type="protein sequence ID" value="MBB3077227.1"/>
    <property type="molecule type" value="Genomic_DNA"/>
</dbReference>
<dbReference type="RefSeq" id="WP_184592829.1">
    <property type="nucleotide sequence ID" value="NZ_BMUP01000005.1"/>
</dbReference>
<sequence length="92" mass="9580">MRKYQKAAVVVAMLGSVSFLGAGVGHAAGGDGKFKLDNEQAQSCEQNDSAQGLVNIDDVNVNVAALLGLANQDNSERESQNCSQAFSLRGGH</sequence>
<keyword evidence="3" id="KW-1185">Reference proteome</keyword>
<evidence type="ECO:0000313" key="3">
    <source>
        <dbReference type="Proteomes" id="UP000572907"/>
    </source>
</evidence>
<accession>A0A7W4ZRA3</accession>
<reference evidence="2 3" key="1">
    <citation type="submission" date="2020-08" db="EMBL/GenBank/DDBJ databases">
        <title>Genomic Encyclopedia of Type Strains, Phase III (KMG-III): the genomes of soil and plant-associated and newly described type strains.</title>
        <authorList>
            <person name="Whitman W."/>
        </authorList>
    </citation>
    <scope>NUCLEOTIDE SEQUENCE [LARGE SCALE GENOMIC DNA]</scope>
    <source>
        <strain evidence="2 3">CECT 3237</strain>
    </source>
</reference>
<feature type="signal peptide" evidence="1">
    <location>
        <begin position="1"/>
        <end position="27"/>
    </location>
</feature>
<organism evidence="2 3">
    <name type="scientific">Streptomyces violarus</name>
    <dbReference type="NCBI Taxonomy" id="67380"/>
    <lineage>
        <taxon>Bacteria</taxon>
        <taxon>Bacillati</taxon>
        <taxon>Actinomycetota</taxon>
        <taxon>Actinomycetes</taxon>
        <taxon>Kitasatosporales</taxon>
        <taxon>Streptomycetaceae</taxon>
        <taxon>Streptomyces</taxon>
    </lineage>
</organism>
<keyword evidence="1" id="KW-0732">Signal</keyword>
<feature type="chain" id="PRO_5030595751" description="Secreted protein" evidence="1">
    <location>
        <begin position="28"/>
        <end position="92"/>
    </location>
</feature>
<evidence type="ECO:0000313" key="2">
    <source>
        <dbReference type="EMBL" id="MBB3077227.1"/>
    </source>
</evidence>
<evidence type="ECO:0000256" key="1">
    <source>
        <dbReference type="SAM" id="SignalP"/>
    </source>
</evidence>
<gene>
    <name evidence="2" type="ORF">FHS41_003715</name>
</gene>
<name>A0A7W4ZRA3_9ACTN</name>
<evidence type="ECO:0008006" key="4">
    <source>
        <dbReference type="Google" id="ProtNLM"/>
    </source>
</evidence>
<dbReference type="AlphaFoldDB" id="A0A7W4ZRA3"/>
<dbReference type="Proteomes" id="UP000572907">
    <property type="component" value="Unassembled WGS sequence"/>
</dbReference>